<dbReference type="EMBL" id="MU864938">
    <property type="protein sequence ID" value="KAK4465552.1"/>
    <property type="molecule type" value="Genomic_DNA"/>
</dbReference>
<name>A0AAV9HXX7_9PEZI</name>
<gene>
    <name evidence="2" type="ORF">QBC42DRAFT_303238</name>
</gene>
<dbReference type="Proteomes" id="UP001321749">
    <property type="component" value="Unassembled WGS sequence"/>
</dbReference>
<dbReference type="InterPro" id="IPR021122">
    <property type="entry name" value="RNA_ligase_dom_REL/Rnl2"/>
</dbReference>
<evidence type="ECO:0000313" key="2">
    <source>
        <dbReference type="EMBL" id="KAK4465552.1"/>
    </source>
</evidence>
<evidence type="ECO:0000259" key="1">
    <source>
        <dbReference type="Pfam" id="PF09414"/>
    </source>
</evidence>
<reference evidence="2" key="1">
    <citation type="journal article" date="2023" name="Mol. Phylogenet. Evol.">
        <title>Genome-scale phylogeny and comparative genomics of the fungal order Sordariales.</title>
        <authorList>
            <person name="Hensen N."/>
            <person name="Bonometti L."/>
            <person name="Westerberg I."/>
            <person name="Brannstrom I.O."/>
            <person name="Guillou S."/>
            <person name="Cros-Aarteil S."/>
            <person name="Calhoun S."/>
            <person name="Haridas S."/>
            <person name="Kuo A."/>
            <person name="Mondo S."/>
            <person name="Pangilinan J."/>
            <person name="Riley R."/>
            <person name="LaButti K."/>
            <person name="Andreopoulos B."/>
            <person name="Lipzen A."/>
            <person name="Chen C."/>
            <person name="Yan M."/>
            <person name="Daum C."/>
            <person name="Ng V."/>
            <person name="Clum A."/>
            <person name="Steindorff A."/>
            <person name="Ohm R.A."/>
            <person name="Martin F."/>
            <person name="Silar P."/>
            <person name="Natvig D.O."/>
            <person name="Lalanne C."/>
            <person name="Gautier V."/>
            <person name="Ament-Velasquez S.L."/>
            <person name="Kruys A."/>
            <person name="Hutchinson M.I."/>
            <person name="Powell A.J."/>
            <person name="Barry K."/>
            <person name="Miller A.N."/>
            <person name="Grigoriev I.V."/>
            <person name="Debuchy R."/>
            <person name="Gladieux P."/>
            <person name="Hiltunen Thoren M."/>
            <person name="Johannesson H."/>
        </authorList>
    </citation>
    <scope>NUCLEOTIDE SEQUENCE</scope>
    <source>
        <strain evidence="2">PSN324</strain>
    </source>
</reference>
<sequence>MNTQLNLPKRKLVSVRRISSINKIPGYNSRLFHIDGWTVIDNDRDHKVGDLVVFFEIDCFIPIEGRFWDLAAGKSCSFNGKTGKHVKSWWLKGHLCQGLIYPLRHFNDIWAEYQEECAAVGLEQATENLLSRSYAERLGVEKWELDDKNAGLDNLGEPPGFLYMPAWWRIQDIDKKAFSHWRNKVWQVTEKLDGLTMTVYRVAKASNWGEQVGALPATAPDTMQDGEFRLGVCDRRRDYVDRPGNVFWETARASGVLAKLDRFGISNLAVQGELVGETILCNTMKYPKGVHEFLVFGIWDIDAKKYMAPKAAETLCRRLGIKHVPVVDYAPLIKFGNNASELLKKAEGLGQFGGLREGLIFKSLDGVEQFKVISNSWLQMTGKNAGEMW</sequence>
<accession>A0AAV9HXX7</accession>
<dbReference type="SUPFAM" id="SSF56091">
    <property type="entry name" value="DNA ligase/mRNA capping enzyme, catalytic domain"/>
    <property type="match status" value="1"/>
</dbReference>
<proteinExistence type="predicted"/>
<comment type="caution">
    <text evidence="2">The sequence shown here is derived from an EMBL/GenBank/DDBJ whole genome shotgun (WGS) entry which is preliminary data.</text>
</comment>
<dbReference type="Pfam" id="PF09414">
    <property type="entry name" value="RNA_ligase"/>
    <property type="match status" value="1"/>
</dbReference>
<keyword evidence="3" id="KW-1185">Reference proteome</keyword>
<protein>
    <recommendedName>
        <fullName evidence="1">RNA ligase domain-containing protein</fullName>
    </recommendedName>
</protein>
<feature type="domain" description="RNA ligase" evidence="1">
    <location>
        <begin position="185"/>
        <end position="370"/>
    </location>
</feature>
<dbReference type="Pfam" id="PF21189">
    <property type="entry name" value="PHA02142"/>
    <property type="match status" value="1"/>
</dbReference>
<dbReference type="AlphaFoldDB" id="A0AAV9HXX7"/>
<dbReference type="Gene3D" id="3.30.470.30">
    <property type="entry name" value="DNA ligase/mRNA capping enzyme"/>
    <property type="match status" value="1"/>
</dbReference>
<evidence type="ECO:0000313" key="3">
    <source>
        <dbReference type="Proteomes" id="UP001321749"/>
    </source>
</evidence>
<reference evidence="2" key="2">
    <citation type="submission" date="2023-06" db="EMBL/GenBank/DDBJ databases">
        <authorList>
            <consortium name="Lawrence Berkeley National Laboratory"/>
            <person name="Mondo S.J."/>
            <person name="Hensen N."/>
            <person name="Bonometti L."/>
            <person name="Westerberg I."/>
            <person name="Brannstrom I.O."/>
            <person name="Guillou S."/>
            <person name="Cros-Aarteil S."/>
            <person name="Calhoun S."/>
            <person name="Haridas S."/>
            <person name="Kuo A."/>
            <person name="Pangilinan J."/>
            <person name="Riley R."/>
            <person name="Labutti K."/>
            <person name="Andreopoulos B."/>
            <person name="Lipzen A."/>
            <person name="Chen C."/>
            <person name="Yanf M."/>
            <person name="Daum C."/>
            <person name="Ng V."/>
            <person name="Clum A."/>
            <person name="Steindorff A."/>
            <person name="Ohm R."/>
            <person name="Martin F."/>
            <person name="Silar P."/>
            <person name="Natvig D."/>
            <person name="Lalanne C."/>
            <person name="Gautier V."/>
            <person name="Ament-Velasquez S.L."/>
            <person name="Kruys A."/>
            <person name="Hutchinson M.I."/>
            <person name="Powell A.J."/>
            <person name="Barry K."/>
            <person name="Miller A.N."/>
            <person name="Grigoriev I.V."/>
            <person name="Debuchy R."/>
            <person name="Gladieux P."/>
            <person name="Thoren M.H."/>
            <person name="Johannesson H."/>
        </authorList>
    </citation>
    <scope>NUCLEOTIDE SEQUENCE</scope>
    <source>
        <strain evidence="2">PSN324</strain>
    </source>
</reference>
<organism evidence="2 3">
    <name type="scientific">Cladorrhinum samala</name>
    <dbReference type="NCBI Taxonomy" id="585594"/>
    <lineage>
        <taxon>Eukaryota</taxon>
        <taxon>Fungi</taxon>
        <taxon>Dikarya</taxon>
        <taxon>Ascomycota</taxon>
        <taxon>Pezizomycotina</taxon>
        <taxon>Sordariomycetes</taxon>
        <taxon>Sordariomycetidae</taxon>
        <taxon>Sordariales</taxon>
        <taxon>Podosporaceae</taxon>
        <taxon>Cladorrhinum</taxon>
    </lineage>
</organism>